<dbReference type="AlphaFoldDB" id="A0A7S2ENH0"/>
<evidence type="ECO:0000313" key="3">
    <source>
        <dbReference type="EMBL" id="CAD9345328.1"/>
    </source>
</evidence>
<protein>
    <submittedName>
        <fullName evidence="3">Uncharacterized protein</fullName>
    </submittedName>
</protein>
<evidence type="ECO:0000256" key="1">
    <source>
        <dbReference type="SAM" id="MobiDB-lite"/>
    </source>
</evidence>
<reference evidence="3" key="1">
    <citation type="submission" date="2021-01" db="EMBL/GenBank/DDBJ databases">
        <authorList>
            <person name="Corre E."/>
            <person name="Pelletier E."/>
            <person name="Niang G."/>
            <person name="Scheremetjew M."/>
            <person name="Finn R."/>
            <person name="Kale V."/>
            <person name="Holt S."/>
            <person name="Cochrane G."/>
            <person name="Meng A."/>
            <person name="Brown T."/>
            <person name="Cohen L."/>
        </authorList>
    </citation>
    <scope>NUCLEOTIDE SEQUENCE</scope>
    <source>
        <strain evidence="3">Pop2</strain>
    </source>
</reference>
<sequence length="1069" mass="118375">MEQPPQTHTPTAPSLACLSSSRLCVGNTPNSPFLPTRTPTSVKLVNVPQHVLPRPHLWSHAQDSLLLQSFSDEEGYSLAIAITTHPMTTSTADRVDIYHPTQHLAIVSSKRLESEEQYCKLRVPSNTMQIVDVKVMHPTFLQTLSLVSSSSSDLPTVTLSTYTPYNDTYVLQSFPTKSINDALIAQYTFMSKSLLPYSEKQDNTKNVAALESQAMQIVFQQLRPHSSSIAKAFQKLIPSYTPSSSKTLALQMHTLQTMREWIQKEDSPQTTTTTTQALIVAPTTTDVYHAFVTKDAATPSQLPSQPIIPPTKQSVLSKTHHYWMKFLHTICKEESNLCKPLGLASIPISRMKPVRQMDTEAIILRANQSTALLHIASPPPSPALPFGTNAARLDLIALKLLHDLRSNDSMQGTTTISSLESSVDRIISTASLLLDLSWKKLLPQQLGSLGATAMSFSTSNDDRSVASCEEIASILLPMDTNAIMTWMTTSYAAVEPHVQSKLSPGFCSDHSNDPYHRQHFPYHHDPEDNVNASTLYLIRQHLQSACDLYLAHSLLVFGMHTMDTTFGSKVPSQDYSILGMYLHALALRWVSNQTVSRSKPQQHQAASSLAGVQKVGGGTTNTRMRIQHFPGASPTSSPPESRARFTNTSSSSSPSLRDVGTTTVLDAHLSYFIKSTNLLTNGDSLGYLSCPAVFFANQFVQMILPMGCSTTQGNVGGGGMELPELVLLQYPSSDLQESSSTTSSSSLAQARLGLRLLAPYIVYPPYQSGKSAMASNLCRIRREKAAECLFRETAFASQNQIWDCQKIALIRSHASTLLLPLQEQQCDDDDNDDNDDIVNEKEEDEMMMTQIESAENPLDNVEAAFHLLRNGRDDWATLDCVQPPIDAMLEQNLASCLQCLLFIDSDETYTGQEAPSDDIIRLSKILTVQSLFLPWVQSYIEHTGNSCDFAVFLSKTFYPGALEQIRILTHVLLKMSDLMHRVSVVERHTAAAAIGTNRSSKTSSILGCKLILSCVQDVIATVTRDLPSSMYLAMPEYATLWSAEFRYVCFFFILYLFICFFYIYSLNNN</sequence>
<feature type="compositionally biased region" description="Polar residues" evidence="1">
    <location>
        <begin position="633"/>
        <end position="648"/>
    </location>
</feature>
<feature type="transmembrane region" description="Helical" evidence="2">
    <location>
        <begin position="1045"/>
        <end position="1064"/>
    </location>
</feature>
<feature type="region of interest" description="Disordered" evidence="1">
    <location>
        <begin position="620"/>
        <end position="657"/>
    </location>
</feature>
<gene>
    <name evidence="3" type="ORF">DBRI1063_LOCUS18793</name>
</gene>
<organism evidence="3">
    <name type="scientific">Ditylum brightwellii</name>
    <dbReference type="NCBI Taxonomy" id="49249"/>
    <lineage>
        <taxon>Eukaryota</taxon>
        <taxon>Sar</taxon>
        <taxon>Stramenopiles</taxon>
        <taxon>Ochrophyta</taxon>
        <taxon>Bacillariophyta</taxon>
        <taxon>Mediophyceae</taxon>
        <taxon>Lithodesmiophycidae</taxon>
        <taxon>Lithodesmiales</taxon>
        <taxon>Lithodesmiaceae</taxon>
        <taxon>Ditylum</taxon>
    </lineage>
</organism>
<keyword evidence="2" id="KW-0472">Membrane</keyword>
<keyword evidence="2" id="KW-0812">Transmembrane</keyword>
<name>A0A7S2ENH0_9STRA</name>
<dbReference type="EMBL" id="HBGN01029145">
    <property type="protein sequence ID" value="CAD9345328.1"/>
    <property type="molecule type" value="Transcribed_RNA"/>
</dbReference>
<proteinExistence type="predicted"/>
<accession>A0A7S2ENH0</accession>
<evidence type="ECO:0000256" key="2">
    <source>
        <dbReference type="SAM" id="Phobius"/>
    </source>
</evidence>
<keyword evidence="2" id="KW-1133">Transmembrane helix</keyword>